<gene>
    <name evidence="6" type="ORF">ACFQZ8_12565</name>
</gene>
<dbReference type="InterPro" id="IPR005479">
    <property type="entry name" value="CPAse_ATP-bd"/>
</dbReference>
<dbReference type="InterPro" id="IPR016185">
    <property type="entry name" value="PreATP-grasp_dom_sf"/>
</dbReference>
<evidence type="ECO:0000256" key="2">
    <source>
        <dbReference type="ARBA" id="ARBA00022741"/>
    </source>
</evidence>
<dbReference type="Gene3D" id="3.30.1490.20">
    <property type="entry name" value="ATP-grasp fold, A domain"/>
    <property type="match status" value="1"/>
</dbReference>
<evidence type="ECO:0000256" key="3">
    <source>
        <dbReference type="ARBA" id="ARBA00022840"/>
    </source>
</evidence>
<dbReference type="Pfam" id="PF02786">
    <property type="entry name" value="CPSase_L_D2"/>
    <property type="match status" value="1"/>
</dbReference>
<evidence type="ECO:0000256" key="4">
    <source>
        <dbReference type="ARBA" id="ARBA00023267"/>
    </source>
</evidence>
<evidence type="ECO:0000256" key="1">
    <source>
        <dbReference type="ARBA" id="ARBA00022598"/>
    </source>
</evidence>
<keyword evidence="1" id="KW-0436">Ligase</keyword>
<feature type="non-terminal residue" evidence="6">
    <location>
        <position position="164"/>
    </location>
</feature>
<dbReference type="SUPFAM" id="SSF56059">
    <property type="entry name" value="Glutathione synthetase ATP-binding domain-like"/>
    <property type="match status" value="1"/>
</dbReference>
<proteinExistence type="predicted"/>
<dbReference type="PROSITE" id="PS00866">
    <property type="entry name" value="CPSASE_1"/>
    <property type="match status" value="1"/>
</dbReference>
<protein>
    <submittedName>
        <fullName evidence="6">Biotin carboxylase N-terminal domain-containing protein</fullName>
    </submittedName>
</protein>
<sequence length="164" mass="17177">MINRLLVANRGEIARRVFATCRRLGVETVAVHSDADADAPHVAEADRAVRLPGNSPVETYLRIDLILDAARRTGADAVHPGYGFLAENAEFAAAVIDAGLTWVGPPANAIAAMGDKVAAKALLADAGVPMLPTWTDLDQVTEFPVLVKAASGGGGRGMRVVREP</sequence>
<dbReference type="InterPro" id="IPR005481">
    <property type="entry name" value="BC-like_N"/>
</dbReference>
<dbReference type="Pfam" id="PF00289">
    <property type="entry name" value="Biotin_carb_N"/>
    <property type="match status" value="1"/>
</dbReference>
<dbReference type="InterPro" id="IPR013815">
    <property type="entry name" value="ATP_grasp_subdomain_1"/>
</dbReference>
<dbReference type="PANTHER" id="PTHR18866:SF126">
    <property type="entry name" value="BIOTIN CARBOXYLASE"/>
    <property type="match status" value="1"/>
</dbReference>
<dbReference type="Proteomes" id="UP001597053">
    <property type="component" value="Unassembled WGS sequence"/>
</dbReference>
<name>A0ABW3A1J9_9ACTN</name>
<dbReference type="PANTHER" id="PTHR18866">
    <property type="entry name" value="CARBOXYLASE:PYRUVATE/ACETYL-COA/PROPIONYL-COA CARBOXYLASE"/>
    <property type="match status" value="1"/>
</dbReference>
<dbReference type="SUPFAM" id="SSF52440">
    <property type="entry name" value="PreATP-grasp domain"/>
    <property type="match status" value="1"/>
</dbReference>
<evidence type="ECO:0000313" key="7">
    <source>
        <dbReference type="Proteomes" id="UP001597053"/>
    </source>
</evidence>
<evidence type="ECO:0000313" key="6">
    <source>
        <dbReference type="EMBL" id="MFD0784737.1"/>
    </source>
</evidence>
<reference evidence="7" key="1">
    <citation type="journal article" date="2019" name="Int. J. Syst. Evol. Microbiol.">
        <title>The Global Catalogue of Microorganisms (GCM) 10K type strain sequencing project: providing services to taxonomists for standard genome sequencing and annotation.</title>
        <authorList>
            <consortium name="The Broad Institute Genomics Platform"/>
            <consortium name="The Broad Institute Genome Sequencing Center for Infectious Disease"/>
            <person name="Wu L."/>
            <person name="Ma J."/>
        </authorList>
    </citation>
    <scope>NUCLEOTIDE SEQUENCE [LARGE SCALE GENOMIC DNA]</scope>
    <source>
        <strain evidence="7">JCM 32148</strain>
    </source>
</reference>
<comment type="caution">
    <text evidence="6">The sequence shown here is derived from an EMBL/GenBank/DDBJ whole genome shotgun (WGS) entry which is preliminary data.</text>
</comment>
<dbReference type="PROSITE" id="PS50979">
    <property type="entry name" value="BC"/>
    <property type="match status" value="1"/>
</dbReference>
<keyword evidence="4" id="KW-0092">Biotin</keyword>
<dbReference type="InterPro" id="IPR011764">
    <property type="entry name" value="Biotin_carboxylation_dom"/>
</dbReference>
<accession>A0ABW3A1J9</accession>
<feature type="domain" description="Biotin carboxylation" evidence="5">
    <location>
        <begin position="1"/>
        <end position="164"/>
    </location>
</feature>
<keyword evidence="7" id="KW-1185">Reference proteome</keyword>
<keyword evidence="3" id="KW-0067">ATP-binding</keyword>
<organism evidence="6 7">
    <name type="scientific">Micromonospora azadirachtae</name>
    <dbReference type="NCBI Taxonomy" id="1970735"/>
    <lineage>
        <taxon>Bacteria</taxon>
        <taxon>Bacillati</taxon>
        <taxon>Actinomycetota</taxon>
        <taxon>Actinomycetes</taxon>
        <taxon>Micromonosporales</taxon>
        <taxon>Micromonosporaceae</taxon>
        <taxon>Micromonospora</taxon>
    </lineage>
</organism>
<keyword evidence="2" id="KW-0547">Nucleotide-binding</keyword>
<dbReference type="EMBL" id="JBHTHM010000527">
    <property type="protein sequence ID" value="MFD0784737.1"/>
    <property type="molecule type" value="Genomic_DNA"/>
</dbReference>
<dbReference type="Gene3D" id="3.40.50.20">
    <property type="match status" value="1"/>
</dbReference>
<dbReference type="InterPro" id="IPR050856">
    <property type="entry name" value="Biotin_carboxylase_complex"/>
</dbReference>
<evidence type="ECO:0000259" key="5">
    <source>
        <dbReference type="PROSITE" id="PS50979"/>
    </source>
</evidence>